<evidence type="ECO:0000313" key="2">
    <source>
        <dbReference type="EMBL" id="MCU6747510.1"/>
    </source>
</evidence>
<keyword evidence="3" id="KW-1185">Reference proteome</keyword>
<keyword evidence="1" id="KW-0472">Membrane</keyword>
<proteinExistence type="predicted"/>
<name>A0ABT2TB61_9FIRM</name>
<gene>
    <name evidence="2" type="ORF">OCV51_07550</name>
</gene>
<organism evidence="2 3">
    <name type="scientific">Faecalicatena acetigenes</name>
    <dbReference type="NCBI Taxonomy" id="2981790"/>
    <lineage>
        <taxon>Bacteria</taxon>
        <taxon>Bacillati</taxon>
        <taxon>Bacillota</taxon>
        <taxon>Clostridia</taxon>
        <taxon>Lachnospirales</taxon>
        <taxon>Lachnospiraceae</taxon>
        <taxon>Faecalicatena</taxon>
    </lineage>
</organism>
<comment type="caution">
    <text evidence="2">The sequence shown here is derived from an EMBL/GenBank/DDBJ whole genome shotgun (WGS) entry which is preliminary data.</text>
</comment>
<reference evidence="2 3" key="1">
    <citation type="journal article" date="2021" name="ISME Commun">
        <title>Automated analysis of genomic sequences facilitates high-throughput and comprehensive description of bacteria.</title>
        <authorList>
            <person name="Hitch T.C.A."/>
        </authorList>
    </citation>
    <scope>NUCLEOTIDE SEQUENCE [LARGE SCALE GENOMIC DNA]</scope>
    <source>
        <strain evidence="2 3">H2_18</strain>
    </source>
</reference>
<keyword evidence="1" id="KW-1133">Transmembrane helix</keyword>
<protein>
    <submittedName>
        <fullName evidence="2">Uncharacterized protein</fullName>
    </submittedName>
</protein>
<feature type="transmembrane region" description="Helical" evidence="1">
    <location>
        <begin position="6"/>
        <end position="25"/>
    </location>
</feature>
<evidence type="ECO:0000256" key="1">
    <source>
        <dbReference type="SAM" id="Phobius"/>
    </source>
</evidence>
<dbReference type="RefSeq" id="WP_059067874.1">
    <property type="nucleotide sequence ID" value="NZ_JAOQJX010000009.1"/>
</dbReference>
<dbReference type="EMBL" id="JAOQJX010000009">
    <property type="protein sequence ID" value="MCU6747510.1"/>
    <property type="molecule type" value="Genomic_DNA"/>
</dbReference>
<keyword evidence="1" id="KW-0812">Transmembrane</keyword>
<evidence type="ECO:0000313" key="3">
    <source>
        <dbReference type="Proteomes" id="UP001652394"/>
    </source>
</evidence>
<accession>A0ABT2TB61</accession>
<dbReference type="Proteomes" id="UP001652394">
    <property type="component" value="Unassembled WGS sequence"/>
</dbReference>
<sequence>MSKKKIIGIILFVVLFVGMGVFSFFRNGERQEAKQNEKKEETKETVKEEKKEDRITYENLEGLFFLNEDGTEVFKNTFEGWLENEGIKVSFVQVSGQIITKDNVEIQDATYTFYLICDNGKYSVECVYQSGTYTFKFVEAVPLQELEMRPTEQTQTEQKKEVEEIQKNYKGTPEGEDLGSVVILNMDSLPQGVEEEKLLTDMTAFLEEQEEYRREVYFKEETEEGYYFSFKNKRQDERGLFVTEKDGGYGVKLVKGR</sequence>